<evidence type="ECO:0000313" key="4">
    <source>
        <dbReference type="Proteomes" id="UP001341840"/>
    </source>
</evidence>
<proteinExistence type="predicted"/>
<dbReference type="EMBL" id="JASCZI010275649">
    <property type="protein sequence ID" value="MED6226571.1"/>
    <property type="molecule type" value="Genomic_DNA"/>
</dbReference>
<sequence>MVNLLVGTHLSSHKLSLGSLIPTVSPRTTRIQDINLRIIVNNHASHKPPFSLDEAIRTFQMEKQEMREAQKRTESQLNHLAELLQKFANQPLAQAQPSAPSPLPSQPLSNPNGGINAVQVEIENEREEEDEDKEGENDWLYELLIELANFAESDDEKEDVNIEEESEEESDEEEKEEESELAEEEDINARDKGNISFINSLFKEKKSKEIPIKCEDPGPCLVTYKIRGISIPDCLCEVYELLDLGPLKKSREVFTIADASIVC</sequence>
<accession>A0ABU6ZXS4</accession>
<name>A0ABU6ZXS4_9FABA</name>
<evidence type="ECO:0000313" key="3">
    <source>
        <dbReference type="EMBL" id="MED6226571.1"/>
    </source>
</evidence>
<keyword evidence="4" id="KW-1185">Reference proteome</keyword>
<reference evidence="3 4" key="1">
    <citation type="journal article" date="2023" name="Plants (Basel)">
        <title>Bridging the Gap: Combining Genomics and Transcriptomics Approaches to Understand Stylosanthes scabra, an Orphan Legume from the Brazilian Caatinga.</title>
        <authorList>
            <person name="Ferreira-Neto J.R.C."/>
            <person name="da Silva M.D."/>
            <person name="Binneck E."/>
            <person name="de Melo N.F."/>
            <person name="da Silva R.H."/>
            <person name="de Melo A.L.T.M."/>
            <person name="Pandolfi V."/>
            <person name="Bustamante F.O."/>
            <person name="Brasileiro-Vidal A.C."/>
            <person name="Benko-Iseppon A.M."/>
        </authorList>
    </citation>
    <scope>NUCLEOTIDE SEQUENCE [LARGE SCALE GENOMIC DNA]</scope>
    <source>
        <tissue evidence="3">Leaves</tissue>
    </source>
</reference>
<feature type="coiled-coil region" evidence="1">
    <location>
        <begin position="52"/>
        <end position="86"/>
    </location>
</feature>
<feature type="region of interest" description="Disordered" evidence="2">
    <location>
        <begin position="152"/>
        <end position="189"/>
    </location>
</feature>
<comment type="caution">
    <text evidence="3">The sequence shown here is derived from an EMBL/GenBank/DDBJ whole genome shotgun (WGS) entry which is preliminary data.</text>
</comment>
<feature type="region of interest" description="Disordered" evidence="2">
    <location>
        <begin position="92"/>
        <end position="114"/>
    </location>
</feature>
<evidence type="ECO:0000256" key="1">
    <source>
        <dbReference type="SAM" id="Coils"/>
    </source>
</evidence>
<organism evidence="3 4">
    <name type="scientific">Stylosanthes scabra</name>
    <dbReference type="NCBI Taxonomy" id="79078"/>
    <lineage>
        <taxon>Eukaryota</taxon>
        <taxon>Viridiplantae</taxon>
        <taxon>Streptophyta</taxon>
        <taxon>Embryophyta</taxon>
        <taxon>Tracheophyta</taxon>
        <taxon>Spermatophyta</taxon>
        <taxon>Magnoliopsida</taxon>
        <taxon>eudicotyledons</taxon>
        <taxon>Gunneridae</taxon>
        <taxon>Pentapetalae</taxon>
        <taxon>rosids</taxon>
        <taxon>fabids</taxon>
        <taxon>Fabales</taxon>
        <taxon>Fabaceae</taxon>
        <taxon>Papilionoideae</taxon>
        <taxon>50 kb inversion clade</taxon>
        <taxon>dalbergioids sensu lato</taxon>
        <taxon>Dalbergieae</taxon>
        <taxon>Pterocarpus clade</taxon>
        <taxon>Stylosanthes</taxon>
    </lineage>
</organism>
<protein>
    <submittedName>
        <fullName evidence="3">Uncharacterized protein</fullName>
    </submittedName>
</protein>
<evidence type="ECO:0000256" key="2">
    <source>
        <dbReference type="SAM" id="MobiDB-lite"/>
    </source>
</evidence>
<keyword evidence="1" id="KW-0175">Coiled coil</keyword>
<feature type="compositionally biased region" description="Acidic residues" evidence="2">
    <location>
        <begin position="152"/>
        <end position="186"/>
    </location>
</feature>
<dbReference type="Proteomes" id="UP001341840">
    <property type="component" value="Unassembled WGS sequence"/>
</dbReference>
<gene>
    <name evidence="3" type="ORF">PIB30_105159</name>
</gene>